<dbReference type="InterPro" id="IPR005706">
    <property type="entry name" value="Ribosomal_uS2_bac/mit/plastid"/>
</dbReference>
<keyword evidence="2 4" id="KW-0689">Ribosomal protein</keyword>
<feature type="compositionally biased region" description="Polar residues" evidence="5">
    <location>
        <begin position="27"/>
        <end position="37"/>
    </location>
</feature>
<dbReference type="InterPro" id="IPR018130">
    <property type="entry name" value="Ribosomal_uS2_CS"/>
</dbReference>
<reference evidence="6" key="1">
    <citation type="journal article" date="2014" name="Genome Announc.">
        <title>Genome sequence of the yeast Cyberlindnera fabianii (Hansenula fabianii).</title>
        <authorList>
            <person name="Freel K.C."/>
            <person name="Sarilar V."/>
            <person name="Neuveglise C."/>
            <person name="Devillers H."/>
            <person name="Friedrich A."/>
            <person name="Schacherer J."/>
        </authorList>
    </citation>
    <scope>NUCLEOTIDE SEQUENCE</scope>
    <source>
        <strain evidence="6">YJS4271</strain>
    </source>
</reference>
<dbReference type="PANTHER" id="PTHR12534">
    <property type="entry name" value="30S RIBOSOMAL PROTEIN S2 PROKARYOTIC AND ORGANELLAR"/>
    <property type="match status" value="1"/>
</dbReference>
<dbReference type="InterPro" id="IPR023591">
    <property type="entry name" value="Ribosomal_uS2_flav_dom_sf"/>
</dbReference>
<dbReference type="AlphaFoldDB" id="A0A061BCU9"/>
<comment type="similarity">
    <text evidence="1 4">Belongs to the universal ribosomal protein uS2 family.</text>
</comment>
<organism evidence="6">
    <name type="scientific">Cyberlindnera fabianii</name>
    <name type="common">Yeast</name>
    <name type="synonym">Hansenula fabianii</name>
    <dbReference type="NCBI Taxonomy" id="36022"/>
    <lineage>
        <taxon>Eukaryota</taxon>
        <taxon>Fungi</taxon>
        <taxon>Dikarya</taxon>
        <taxon>Ascomycota</taxon>
        <taxon>Saccharomycotina</taxon>
        <taxon>Saccharomycetes</taxon>
        <taxon>Phaffomycetales</taxon>
        <taxon>Phaffomycetaceae</taxon>
        <taxon>Cyberlindnera</taxon>
    </lineage>
</organism>
<keyword evidence="3 4" id="KW-0687">Ribonucleoprotein</keyword>
<evidence type="ECO:0000256" key="1">
    <source>
        <dbReference type="ARBA" id="ARBA00006242"/>
    </source>
</evidence>
<dbReference type="OrthoDB" id="2320368at2759"/>
<dbReference type="FunFam" id="3.40.50.10490:FF:000055">
    <property type="entry name" value="Mitochondrial ribosomal protein"/>
    <property type="match status" value="1"/>
</dbReference>
<evidence type="ECO:0000256" key="3">
    <source>
        <dbReference type="ARBA" id="ARBA00023274"/>
    </source>
</evidence>
<dbReference type="Pfam" id="PF00318">
    <property type="entry name" value="Ribosomal_S2"/>
    <property type="match status" value="1"/>
</dbReference>
<dbReference type="GO" id="GO:0003735">
    <property type="term" value="F:structural constituent of ribosome"/>
    <property type="evidence" value="ECO:0007669"/>
    <property type="project" value="InterPro"/>
</dbReference>
<dbReference type="CDD" id="cd01425">
    <property type="entry name" value="RPS2"/>
    <property type="match status" value="1"/>
</dbReference>
<gene>
    <name evidence="6" type="ORF">CYFA0S_37e00562g</name>
</gene>
<dbReference type="PROSITE" id="PS00962">
    <property type="entry name" value="RIBOSOMAL_S2_1"/>
    <property type="match status" value="1"/>
</dbReference>
<dbReference type="InterPro" id="IPR001865">
    <property type="entry name" value="Ribosomal_uS2"/>
</dbReference>
<dbReference type="GO" id="GO:0005763">
    <property type="term" value="C:mitochondrial small ribosomal subunit"/>
    <property type="evidence" value="ECO:0007669"/>
    <property type="project" value="TreeGrafter"/>
</dbReference>
<evidence type="ECO:0000256" key="2">
    <source>
        <dbReference type="ARBA" id="ARBA00022980"/>
    </source>
</evidence>
<dbReference type="VEuPathDB" id="FungiDB:BON22_3580"/>
<dbReference type="SUPFAM" id="SSF52313">
    <property type="entry name" value="Ribosomal protein S2"/>
    <property type="match status" value="1"/>
</dbReference>
<dbReference type="HAMAP" id="MF_00291_B">
    <property type="entry name" value="Ribosomal_uS2_B"/>
    <property type="match status" value="1"/>
</dbReference>
<proteinExistence type="inferred from homology"/>
<evidence type="ECO:0000256" key="4">
    <source>
        <dbReference type="RuleBase" id="RU003631"/>
    </source>
</evidence>
<evidence type="ECO:0000256" key="5">
    <source>
        <dbReference type="SAM" id="MobiDB-lite"/>
    </source>
</evidence>
<dbReference type="GO" id="GO:0006412">
    <property type="term" value="P:translation"/>
    <property type="evidence" value="ECO:0007669"/>
    <property type="project" value="InterPro"/>
</dbReference>
<accession>A0A061BCU9</accession>
<sequence length="415" mass="45774">MLPRIPRVLARSFTSARALRVEAQKEAQQTITETATSEAPKAETPAEVESTASDVDFINDIHNEAVKMTRSAEKELDRTLHEILTGETTSPLTERLSKNETLRSELKQFVEDYTLNLHKQKLAQESKRTLGSQVSDTFPHLEPSLKNEPYTTQELFLRKKFIEKQNGRIGAIVKDVYIPHREVAAPPSVGELSVAKLLAAGAHLGHSKSLYRSSNQKFIYGEYKGIHIIDLEQTLQYLKRACNVAEGVASKGGIVLFVGTREGSERILEKAATRCGGYYVSNKWVPGTLTNSTEISKWARMEVTMGDLPTGRELSITEQKTIVKPDLIVVLNPTENRVLLQEAMQTRVPTIGIIDTDSEASLVTYPIPANDDSTRAVTLIAGVLSKAAQAGQQARLRAYQQHVASQAPVAAETTL</sequence>
<dbReference type="PRINTS" id="PR00395">
    <property type="entry name" value="RIBOSOMALS2"/>
</dbReference>
<dbReference type="Gene3D" id="3.40.50.10490">
    <property type="entry name" value="Glucose-6-phosphate isomerase like protein, domain 1"/>
    <property type="match status" value="1"/>
</dbReference>
<feature type="region of interest" description="Disordered" evidence="5">
    <location>
        <begin position="27"/>
        <end position="51"/>
    </location>
</feature>
<dbReference type="PROSITE" id="PS00963">
    <property type="entry name" value="RIBOSOMAL_S2_2"/>
    <property type="match status" value="1"/>
</dbReference>
<protein>
    <submittedName>
        <fullName evidence="6">CYFA0S37e00562g1_1</fullName>
    </submittedName>
</protein>
<name>A0A061BCU9_CYBFA</name>
<dbReference type="PANTHER" id="PTHR12534:SF0">
    <property type="entry name" value="SMALL RIBOSOMAL SUBUNIT PROTEIN US2M"/>
    <property type="match status" value="1"/>
</dbReference>
<dbReference type="PhylomeDB" id="A0A061BCU9"/>
<dbReference type="NCBIfam" id="TIGR01011">
    <property type="entry name" value="rpsB_bact"/>
    <property type="match status" value="1"/>
</dbReference>
<evidence type="ECO:0000313" key="6">
    <source>
        <dbReference type="EMBL" id="CDR47781.1"/>
    </source>
</evidence>
<dbReference type="EMBL" id="LK052922">
    <property type="protein sequence ID" value="CDR47781.1"/>
    <property type="molecule type" value="Genomic_DNA"/>
</dbReference>